<dbReference type="PANTHER" id="PTHR35174">
    <property type="entry name" value="BLL7171 PROTEIN-RELATED"/>
    <property type="match status" value="1"/>
</dbReference>
<evidence type="ECO:0000256" key="1">
    <source>
        <dbReference type="ARBA" id="ARBA00007689"/>
    </source>
</evidence>
<dbReference type="PANTHER" id="PTHR35174:SF3">
    <property type="entry name" value="BLL7171 PROTEIN"/>
    <property type="match status" value="1"/>
</dbReference>
<dbReference type="Pfam" id="PF03795">
    <property type="entry name" value="YCII"/>
    <property type="match status" value="1"/>
</dbReference>
<accession>A0ABS8PA53</accession>
<protein>
    <submittedName>
        <fullName evidence="3">YciI family protein</fullName>
    </submittedName>
</protein>
<feature type="domain" description="YCII-related" evidence="2">
    <location>
        <begin position="7"/>
        <end position="92"/>
    </location>
</feature>
<gene>
    <name evidence="3" type="ORF">LQ327_17430</name>
</gene>
<dbReference type="InterPro" id="IPR011008">
    <property type="entry name" value="Dimeric_a/b-barrel"/>
</dbReference>
<dbReference type="InterPro" id="IPR005545">
    <property type="entry name" value="YCII"/>
</dbReference>
<proteinExistence type="inferred from homology"/>
<dbReference type="SUPFAM" id="SSF54909">
    <property type="entry name" value="Dimeric alpha+beta barrel"/>
    <property type="match status" value="1"/>
</dbReference>
<name>A0ABS8PA53_9PSEU</name>
<sequence length="109" mass="11499">MMGVRLNEDALPPDDEASFARVGAVNDEMKAQGVWVFGGGLLPSDSATVVRVANGSTTMTDGPFAETKEQLGGFWVIDVDDLDAALAWAEKAAEACEVPIEVRPFDGLA</sequence>
<keyword evidence="4" id="KW-1185">Reference proteome</keyword>
<evidence type="ECO:0000313" key="3">
    <source>
        <dbReference type="EMBL" id="MCD2195152.1"/>
    </source>
</evidence>
<evidence type="ECO:0000313" key="4">
    <source>
        <dbReference type="Proteomes" id="UP001199469"/>
    </source>
</evidence>
<dbReference type="EMBL" id="JAJNDB010000003">
    <property type="protein sequence ID" value="MCD2195152.1"/>
    <property type="molecule type" value="Genomic_DNA"/>
</dbReference>
<reference evidence="3 4" key="1">
    <citation type="submission" date="2021-11" db="EMBL/GenBank/DDBJ databases">
        <title>Draft genome sequence of Actinomycetospora sp. SF1 isolated from the rhizosphere soil.</title>
        <authorList>
            <person name="Duangmal K."/>
            <person name="Chantavorakit T."/>
        </authorList>
    </citation>
    <scope>NUCLEOTIDE SEQUENCE [LARGE SCALE GENOMIC DNA]</scope>
    <source>
        <strain evidence="3 4">TBRC 5722</strain>
    </source>
</reference>
<evidence type="ECO:0000259" key="2">
    <source>
        <dbReference type="Pfam" id="PF03795"/>
    </source>
</evidence>
<dbReference type="RefSeq" id="WP_230736275.1">
    <property type="nucleotide sequence ID" value="NZ_JAJNDB010000003.1"/>
</dbReference>
<comment type="similarity">
    <text evidence="1">Belongs to the YciI family.</text>
</comment>
<comment type="caution">
    <text evidence="3">The sequence shown here is derived from an EMBL/GenBank/DDBJ whole genome shotgun (WGS) entry which is preliminary data.</text>
</comment>
<organism evidence="3 4">
    <name type="scientific">Actinomycetospora endophytica</name>
    <dbReference type="NCBI Taxonomy" id="2291215"/>
    <lineage>
        <taxon>Bacteria</taxon>
        <taxon>Bacillati</taxon>
        <taxon>Actinomycetota</taxon>
        <taxon>Actinomycetes</taxon>
        <taxon>Pseudonocardiales</taxon>
        <taxon>Pseudonocardiaceae</taxon>
        <taxon>Actinomycetospora</taxon>
    </lineage>
</organism>
<dbReference type="Gene3D" id="3.30.70.1060">
    <property type="entry name" value="Dimeric alpha+beta barrel"/>
    <property type="match status" value="1"/>
</dbReference>
<dbReference type="Proteomes" id="UP001199469">
    <property type="component" value="Unassembled WGS sequence"/>
</dbReference>